<accession>A0ABT3ABA2</accession>
<sequence length="187" mass="21511">MAVYNTPSDSANTAVRAFLTKVGEFYLGHSFNTGNGKGKEIWLRIKNEVFNSSCAYCGQTKEKLQIEHLYMFNRSEYGLHHPGNTVPCCTECNTRAKKEDKTYTDWLEHLKIVCQKRGDESVFETRKQKILKHIESFNYPKLNDSEKQAIKVIANSLYDNIKAESDKSLSLYKELDKAFVKATNYCQ</sequence>
<dbReference type="RefSeq" id="WP_263713172.1">
    <property type="nucleotide sequence ID" value="NZ_JAOWKX010000007.1"/>
</dbReference>
<evidence type="ECO:0000313" key="2">
    <source>
        <dbReference type="Proteomes" id="UP001652504"/>
    </source>
</evidence>
<evidence type="ECO:0008006" key="3">
    <source>
        <dbReference type="Google" id="ProtNLM"/>
    </source>
</evidence>
<protein>
    <recommendedName>
        <fullName evidence="3">HNH endonuclease</fullName>
    </recommendedName>
</protein>
<dbReference type="Proteomes" id="UP001652504">
    <property type="component" value="Unassembled WGS sequence"/>
</dbReference>
<evidence type="ECO:0000313" key="1">
    <source>
        <dbReference type="EMBL" id="MCV2885894.1"/>
    </source>
</evidence>
<dbReference type="InterPro" id="IPR003615">
    <property type="entry name" value="HNH_nuc"/>
</dbReference>
<dbReference type="CDD" id="cd00085">
    <property type="entry name" value="HNHc"/>
    <property type="match status" value="1"/>
</dbReference>
<comment type="caution">
    <text evidence="1">The sequence shown here is derived from an EMBL/GenBank/DDBJ whole genome shotgun (WGS) entry which is preliminary data.</text>
</comment>
<gene>
    <name evidence="1" type="ORF">OE749_14440</name>
</gene>
<name>A0ABT3ABA2_9ALTE</name>
<keyword evidence="2" id="KW-1185">Reference proteome</keyword>
<dbReference type="Gene3D" id="1.10.30.50">
    <property type="match status" value="1"/>
</dbReference>
<proteinExistence type="predicted"/>
<reference evidence="1 2" key="1">
    <citation type="submission" date="2022-10" db="EMBL/GenBank/DDBJ databases">
        <title>Aestuariibacter sp. AA17 isolated from Montipora capitata coral fragment.</title>
        <authorList>
            <person name="Emsley S.A."/>
            <person name="Pfannmuller K.M."/>
            <person name="Loughran R.M."/>
            <person name="Shlafstein M."/>
            <person name="Papke E."/>
            <person name="Saw J.H."/>
            <person name="Ushijima B."/>
            <person name="Videau P."/>
        </authorList>
    </citation>
    <scope>NUCLEOTIDE SEQUENCE [LARGE SCALE GENOMIC DNA]</scope>
    <source>
        <strain evidence="1 2">AA17</strain>
    </source>
</reference>
<organism evidence="1 2">
    <name type="scientific">Fluctibacter corallii</name>
    <dbReference type="NCBI Taxonomy" id="2984329"/>
    <lineage>
        <taxon>Bacteria</taxon>
        <taxon>Pseudomonadati</taxon>
        <taxon>Pseudomonadota</taxon>
        <taxon>Gammaproteobacteria</taxon>
        <taxon>Alteromonadales</taxon>
        <taxon>Alteromonadaceae</taxon>
        <taxon>Fluctibacter</taxon>
    </lineage>
</organism>
<dbReference type="EMBL" id="JAOWKX010000007">
    <property type="protein sequence ID" value="MCV2885894.1"/>
    <property type="molecule type" value="Genomic_DNA"/>
</dbReference>